<feature type="domain" description="F-box" evidence="2">
    <location>
        <begin position="68"/>
        <end position="119"/>
    </location>
</feature>
<feature type="region of interest" description="Disordered" evidence="1">
    <location>
        <begin position="1"/>
        <end position="63"/>
    </location>
</feature>
<dbReference type="InterPro" id="IPR001810">
    <property type="entry name" value="F-box_dom"/>
</dbReference>
<dbReference type="AlphaFoldDB" id="A0A4Y9Y641"/>
<dbReference type="Proteomes" id="UP000298327">
    <property type="component" value="Unassembled WGS sequence"/>
</dbReference>
<name>A0A4Y9Y641_9AGAM</name>
<evidence type="ECO:0000256" key="1">
    <source>
        <dbReference type="SAM" id="MobiDB-lite"/>
    </source>
</evidence>
<keyword evidence="4" id="KW-1185">Reference proteome</keyword>
<protein>
    <recommendedName>
        <fullName evidence="2">F-box domain-containing protein</fullName>
    </recommendedName>
</protein>
<feature type="non-terminal residue" evidence="3">
    <location>
        <position position="602"/>
    </location>
</feature>
<dbReference type="OrthoDB" id="2823912at2759"/>
<comment type="caution">
    <text evidence="3">The sequence shown here is derived from an EMBL/GenBank/DDBJ whole genome shotgun (WGS) entry which is preliminary data.</text>
</comment>
<dbReference type="SUPFAM" id="SSF81383">
    <property type="entry name" value="F-box domain"/>
    <property type="match status" value="1"/>
</dbReference>
<sequence>MSSTNNYTDKLRRRPGPSQAQQTSKDQTSKGRTSKGRTKKGQAVKRRKTGGGQATDKTERSVTNHRNDSAFLNMPLDILYEMLSRLMPVDLLQLARTNKSLRTLLMSQSSSFKSIWKTVRENASGLGPIPEPFEGISEHRWAYLLFEDRDCVECGECGIEAITLEFKRRLCETCVKKGTCKYQDVKKKFPKFEAQVVDITPWVDAEEACRVRKGDPDQWYWIEDLQSSNERIVNFKAKECSTADLQSKLQDWLTSETAKVAAFHERCAELRGWIEDMSDWLKEEEEATQEQNILEIQRRLLALGHDPIYVQDPFLVALPLVIPRKSLTDDSWNKIAPQLIKRLRDRKQVQVSRERATYAAKLYRRYKKTILPIQTLYLPGERIVTAFPHIKELVDRDAAVEVTDEEWAHAMKALPSLLMDWMYAKRDRLSAMLPAGNYPPNKPMRFFSLDDTPFDLDHARRELMPWFAGPLELAIAVFKEHLGWGERFRTLIGRCFCSIWGEETTRTYAFFPRGSETAASLVKLVGKDPMTTTMAEMDLIQENFYCLDCAVKHGIAQTRVRVYPWRTAVEHARRHDHSPQWGIASALSLGSICEQWGELEGP</sequence>
<dbReference type="SMART" id="SM00256">
    <property type="entry name" value="FBOX"/>
    <property type="match status" value="1"/>
</dbReference>
<accession>A0A4Y9Y641</accession>
<dbReference type="InterPro" id="IPR036047">
    <property type="entry name" value="F-box-like_dom_sf"/>
</dbReference>
<organism evidence="3 4">
    <name type="scientific">Dentipellis fragilis</name>
    <dbReference type="NCBI Taxonomy" id="205917"/>
    <lineage>
        <taxon>Eukaryota</taxon>
        <taxon>Fungi</taxon>
        <taxon>Dikarya</taxon>
        <taxon>Basidiomycota</taxon>
        <taxon>Agaricomycotina</taxon>
        <taxon>Agaricomycetes</taxon>
        <taxon>Russulales</taxon>
        <taxon>Hericiaceae</taxon>
        <taxon>Dentipellis</taxon>
    </lineage>
</organism>
<dbReference type="STRING" id="205917.A0A4Y9Y641"/>
<evidence type="ECO:0000313" key="3">
    <source>
        <dbReference type="EMBL" id="TFY56911.1"/>
    </source>
</evidence>
<proteinExistence type="predicted"/>
<dbReference type="PROSITE" id="PS50181">
    <property type="entry name" value="FBOX"/>
    <property type="match status" value="1"/>
</dbReference>
<evidence type="ECO:0000313" key="4">
    <source>
        <dbReference type="Proteomes" id="UP000298327"/>
    </source>
</evidence>
<feature type="compositionally biased region" description="Basic residues" evidence="1">
    <location>
        <begin position="32"/>
        <end position="49"/>
    </location>
</feature>
<evidence type="ECO:0000259" key="2">
    <source>
        <dbReference type="PROSITE" id="PS50181"/>
    </source>
</evidence>
<gene>
    <name evidence="3" type="ORF">EVG20_g8745</name>
</gene>
<dbReference type="Pfam" id="PF00646">
    <property type="entry name" value="F-box"/>
    <property type="match status" value="1"/>
</dbReference>
<dbReference type="EMBL" id="SEOQ01000789">
    <property type="protein sequence ID" value="TFY56911.1"/>
    <property type="molecule type" value="Genomic_DNA"/>
</dbReference>
<reference evidence="3 4" key="1">
    <citation type="submission" date="2019-02" db="EMBL/GenBank/DDBJ databases">
        <title>Genome sequencing of the rare red list fungi Dentipellis fragilis.</title>
        <authorList>
            <person name="Buettner E."/>
            <person name="Kellner H."/>
        </authorList>
    </citation>
    <scope>NUCLEOTIDE SEQUENCE [LARGE SCALE GENOMIC DNA]</scope>
    <source>
        <strain evidence="3 4">DSM 105465</strain>
    </source>
</reference>